<evidence type="ECO:0000313" key="3">
    <source>
        <dbReference type="Proteomes" id="UP000473826"/>
    </source>
</evidence>
<evidence type="ECO:0000256" key="1">
    <source>
        <dbReference type="SAM" id="MobiDB-lite"/>
    </source>
</evidence>
<accession>A0A7D8V0S8</accession>
<dbReference type="AlphaFoldDB" id="A0A7D8V0S8"/>
<proteinExistence type="predicted"/>
<feature type="region of interest" description="Disordered" evidence="1">
    <location>
        <begin position="1"/>
        <end position="28"/>
    </location>
</feature>
<comment type="caution">
    <text evidence="2">The sequence shown here is derived from an EMBL/GenBank/DDBJ whole genome shotgun (WGS) entry which is preliminary data.</text>
</comment>
<protein>
    <submittedName>
        <fullName evidence="2">Uncharacterized protein</fullName>
    </submittedName>
</protein>
<evidence type="ECO:0000313" key="2">
    <source>
        <dbReference type="EMBL" id="TXT13084.1"/>
    </source>
</evidence>
<sequence>MPDKITYRGTNSQGNSYDNRVDSSGNTGYHYSNTNDSYYYKNTNGSTYYNSGEPQRHMLYPDTDRQRLLEVHLGVWQHHREVHLGRWLGWLGQGLG</sequence>
<dbReference type="OrthoDB" id="2576424at2759"/>
<keyword evidence="3" id="KW-1185">Reference proteome</keyword>
<gene>
    <name evidence="2" type="ORF">VHUM_01485</name>
</gene>
<name>A0A7D8V0S8_VANHU</name>
<dbReference type="Proteomes" id="UP000473826">
    <property type="component" value="Unassembled WGS sequence"/>
</dbReference>
<dbReference type="EMBL" id="QKWK01000003">
    <property type="protein sequence ID" value="TXT13084.1"/>
    <property type="molecule type" value="Genomic_DNA"/>
</dbReference>
<organism evidence="2 3">
    <name type="scientific">Vanrija humicola</name>
    <name type="common">Yeast</name>
    <name type="synonym">Cryptococcus humicola</name>
    <dbReference type="NCBI Taxonomy" id="5417"/>
    <lineage>
        <taxon>Eukaryota</taxon>
        <taxon>Fungi</taxon>
        <taxon>Dikarya</taxon>
        <taxon>Basidiomycota</taxon>
        <taxon>Agaricomycotina</taxon>
        <taxon>Tremellomycetes</taxon>
        <taxon>Trichosporonales</taxon>
        <taxon>Trichosporonaceae</taxon>
        <taxon>Vanrija</taxon>
    </lineage>
</organism>
<reference evidence="2 3" key="1">
    <citation type="journal article" date="2019" name="PLoS Genet.">
        <title>Convergent evolution of linked mating-type loci in basidiomycete fungi.</title>
        <authorList>
            <person name="Sun S."/>
            <person name="Coelho M.A."/>
            <person name="Heitman J."/>
            <person name="Nowrousian M."/>
        </authorList>
    </citation>
    <scope>NUCLEOTIDE SEQUENCE [LARGE SCALE GENOMIC DNA]</scope>
    <source>
        <strain evidence="2 3">CBS 4282</strain>
    </source>
</reference>
<feature type="compositionally biased region" description="Polar residues" evidence="1">
    <location>
        <begin position="8"/>
        <end position="28"/>
    </location>
</feature>